<evidence type="ECO:0000313" key="10">
    <source>
        <dbReference type="EMBL" id="SDB89883.1"/>
    </source>
</evidence>
<dbReference type="EC" id="3.1.3.15" evidence="3 8"/>
<evidence type="ECO:0000256" key="2">
    <source>
        <dbReference type="ARBA" id="ARBA00009152"/>
    </source>
</evidence>
<dbReference type="Proteomes" id="UP000242949">
    <property type="component" value="Unassembled WGS sequence"/>
</dbReference>
<dbReference type="Pfam" id="PF02811">
    <property type="entry name" value="PHP"/>
    <property type="match status" value="1"/>
</dbReference>
<evidence type="ECO:0000256" key="1">
    <source>
        <dbReference type="ARBA" id="ARBA00004970"/>
    </source>
</evidence>
<dbReference type="InterPro" id="IPR016195">
    <property type="entry name" value="Pol/histidinol_Pase-like"/>
</dbReference>
<dbReference type="AlphaFoldDB" id="A0A1G6H6V8"/>
<dbReference type="GO" id="GO:0000105">
    <property type="term" value="P:L-histidine biosynthetic process"/>
    <property type="evidence" value="ECO:0007669"/>
    <property type="project" value="UniProtKB-UniRule"/>
</dbReference>
<dbReference type="OrthoDB" id="9775255at2"/>
<evidence type="ECO:0000256" key="4">
    <source>
        <dbReference type="ARBA" id="ARBA00022605"/>
    </source>
</evidence>
<keyword evidence="4 8" id="KW-0028">Amino-acid biosynthesis</keyword>
<reference evidence="11" key="1">
    <citation type="submission" date="2016-09" db="EMBL/GenBank/DDBJ databases">
        <authorList>
            <person name="Varghese N."/>
            <person name="Submissions S."/>
        </authorList>
    </citation>
    <scope>NUCLEOTIDE SEQUENCE [LARGE SCALE GENOMIC DNA]</scope>
    <source>
        <strain evidence="11">S5</strain>
    </source>
</reference>
<dbReference type="CDD" id="cd12110">
    <property type="entry name" value="PHP_HisPPase_Hisj_like"/>
    <property type="match status" value="1"/>
</dbReference>
<dbReference type="SUPFAM" id="SSF89550">
    <property type="entry name" value="PHP domain-like"/>
    <property type="match status" value="1"/>
</dbReference>
<keyword evidence="6 8" id="KW-0368">Histidine biosynthesis</keyword>
<dbReference type="STRING" id="1612202.SAMN05421734_102302"/>
<dbReference type="Gene3D" id="3.20.20.140">
    <property type="entry name" value="Metal-dependent hydrolases"/>
    <property type="match status" value="1"/>
</dbReference>
<feature type="domain" description="PHP" evidence="9">
    <location>
        <begin position="6"/>
        <end position="218"/>
    </location>
</feature>
<evidence type="ECO:0000313" key="11">
    <source>
        <dbReference type="Proteomes" id="UP000242949"/>
    </source>
</evidence>
<evidence type="ECO:0000256" key="3">
    <source>
        <dbReference type="ARBA" id="ARBA00013085"/>
    </source>
</evidence>
<comment type="similarity">
    <text evidence="2 8">Belongs to the PHP hydrolase family. HisK subfamily.</text>
</comment>
<keyword evidence="11" id="KW-1185">Reference proteome</keyword>
<dbReference type="EMBL" id="FMYI01000002">
    <property type="protein sequence ID" value="SDB89883.1"/>
    <property type="molecule type" value="Genomic_DNA"/>
</dbReference>
<dbReference type="RefSeq" id="WP_090793307.1">
    <property type="nucleotide sequence ID" value="NZ_FMYI01000002.1"/>
</dbReference>
<dbReference type="UniPathway" id="UPA00031">
    <property type="reaction ID" value="UER00013"/>
</dbReference>
<accession>A0A1G6H6V8</accession>
<organism evidence="10 11">
    <name type="scientific">Pelagirhabdus alkalitolerans</name>
    <dbReference type="NCBI Taxonomy" id="1612202"/>
    <lineage>
        <taxon>Bacteria</taxon>
        <taxon>Bacillati</taxon>
        <taxon>Bacillota</taxon>
        <taxon>Bacilli</taxon>
        <taxon>Bacillales</taxon>
        <taxon>Bacillaceae</taxon>
        <taxon>Pelagirhabdus</taxon>
    </lineage>
</organism>
<dbReference type="NCBIfam" id="NF005996">
    <property type="entry name" value="PRK08123.1"/>
    <property type="match status" value="1"/>
</dbReference>
<name>A0A1G6H6V8_9BACI</name>
<protein>
    <recommendedName>
        <fullName evidence="3 8">Histidinol-phosphatase</fullName>
        <shortName evidence="8">HolPase</shortName>
        <ecNumber evidence="3 8">3.1.3.15</ecNumber>
    </recommendedName>
</protein>
<dbReference type="InterPro" id="IPR004013">
    <property type="entry name" value="PHP_dom"/>
</dbReference>
<keyword evidence="5 8" id="KW-0378">Hydrolase</keyword>
<gene>
    <name evidence="10" type="ORF">SAMN05421734_102302</name>
</gene>
<sequence length="268" mass="31085">MTFLGDYHVHTPYCPHGSQDAWRAYIEKAISKGLTEISFTEHAPLPESFSDPVPLKDSAMNWSDLDDYLKQGHQLKNEYKHAMKINVGFEIDFIEDYEDQTRLFLDTYHPHIDDAILSVHMLKAPNQNYYCLDYSTENFKSMINSFGSIDQVYQAYYKTVLQSIEADLGTHKPTRIGHMTLVRKFQEKFPNQKIYIDLIESILNQIKRHDYQLDVNTAGLYKPDCLELYPSRSILQKAKEMDITLTPGSDAHESKNIARGFEHIMTFS</sequence>
<evidence type="ECO:0000256" key="8">
    <source>
        <dbReference type="RuleBase" id="RU366003"/>
    </source>
</evidence>
<proteinExistence type="inferred from homology"/>
<evidence type="ECO:0000256" key="7">
    <source>
        <dbReference type="ARBA" id="ARBA00049158"/>
    </source>
</evidence>
<dbReference type="GO" id="GO:0004401">
    <property type="term" value="F:histidinol-phosphatase activity"/>
    <property type="evidence" value="ECO:0007669"/>
    <property type="project" value="UniProtKB-UniRule"/>
</dbReference>
<evidence type="ECO:0000259" key="9">
    <source>
        <dbReference type="Pfam" id="PF02811"/>
    </source>
</evidence>
<comment type="pathway">
    <text evidence="1 8">Amino-acid biosynthesis; L-histidine biosynthesis; L-histidine from 5-phospho-alpha-D-ribose 1-diphosphate: step 8/9.</text>
</comment>
<dbReference type="InterPro" id="IPR010140">
    <property type="entry name" value="Histidinol_P_phosphatase_HisJ"/>
</dbReference>
<dbReference type="PANTHER" id="PTHR21039:SF0">
    <property type="entry name" value="HISTIDINOL-PHOSPHATASE"/>
    <property type="match status" value="1"/>
</dbReference>
<dbReference type="NCBIfam" id="TIGR01856">
    <property type="entry name" value="hisJ_fam"/>
    <property type="match status" value="1"/>
</dbReference>
<dbReference type="GO" id="GO:0005737">
    <property type="term" value="C:cytoplasm"/>
    <property type="evidence" value="ECO:0007669"/>
    <property type="project" value="TreeGrafter"/>
</dbReference>
<dbReference type="PANTHER" id="PTHR21039">
    <property type="entry name" value="HISTIDINOL PHOSPHATASE-RELATED"/>
    <property type="match status" value="1"/>
</dbReference>
<evidence type="ECO:0000256" key="6">
    <source>
        <dbReference type="ARBA" id="ARBA00023102"/>
    </source>
</evidence>
<evidence type="ECO:0000256" key="5">
    <source>
        <dbReference type="ARBA" id="ARBA00022801"/>
    </source>
</evidence>
<comment type="catalytic activity">
    <reaction evidence="7 8">
        <text>L-histidinol phosphate + H2O = L-histidinol + phosphate</text>
        <dbReference type="Rhea" id="RHEA:14465"/>
        <dbReference type="ChEBI" id="CHEBI:15377"/>
        <dbReference type="ChEBI" id="CHEBI:43474"/>
        <dbReference type="ChEBI" id="CHEBI:57699"/>
        <dbReference type="ChEBI" id="CHEBI:57980"/>
        <dbReference type="EC" id="3.1.3.15"/>
    </reaction>
</comment>